<keyword evidence="1" id="KW-1003">Cell membrane</keyword>
<keyword evidence="1" id="KW-0520">NAD</keyword>
<name>A0A842HHN3_9BACT</name>
<dbReference type="PANTHER" id="PTHR11993">
    <property type="entry name" value="NADH-UBIQUINONE OXIDOREDUCTASE 49 KDA SUBUNIT"/>
    <property type="match status" value="1"/>
</dbReference>
<sequence length="413" mass="46267">MPTQIKEIAVGDVARRTADQEDDFQGETMSLNMGPSHPATHGVLRLKLELDGDYILSCDPVIGYLHRGDEKIAENMTYNQFVPYTDRLDYLAPLSNNVCYAIAVEKLAGLQVPPRCETIRLICCELARLASHLLGVGVYGMDTGAMTVFLYTFTQREKLYTLFEELTGARFTNSYTRIGGLARDIPEGWLGRVNEFLNQLGPAIDEIDNLLTRNKIFLDRTKDIGVISKEDAISYGFTGPNLRASGVDVDLRRDRPYLGYENYDFETPIGSVGDCYDRYLVRLVEMRESAKIVRQAIEKMPDGPWYAEDAKKIFKPMKDKVLTSMEELIQNFMIVTEGPQIPAGEVYFEAENPKGALGFYICSKGGGVPFRLRIRGASFCSLSILPKLLPGMMMSDIPVVLGSFDFVMGECDR</sequence>
<dbReference type="EMBL" id="JACHVB010000052">
    <property type="protein sequence ID" value="MBC2595839.1"/>
    <property type="molecule type" value="Genomic_DNA"/>
</dbReference>
<feature type="domain" description="NADH-quinone oxidoreductase subunit D" evidence="2">
    <location>
        <begin position="142"/>
        <end position="413"/>
    </location>
</feature>
<comment type="catalytic activity">
    <reaction evidence="1">
        <text>a quinone + NADH + 5 H(+)(in) = a quinol + NAD(+) + 4 H(+)(out)</text>
        <dbReference type="Rhea" id="RHEA:57888"/>
        <dbReference type="ChEBI" id="CHEBI:15378"/>
        <dbReference type="ChEBI" id="CHEBI:24646"/>
        <dbReference type="ChEBI" id="CHEBI:57540"/>
        <dbReference type="ChEBI" id="CHEBI:57945"/>
        <dbReference type="ChEBI" id="CHEBI:132124"/>
    </reaction>
</comment>
<dbReference type="HAMAP" id="MF_01358">
    <property type="entry name" value="NDH1_NuoD"/>
    <property type="match status" value="1"/>
</dbReference>
<keyword evidence="3" id="KW-0560">Oxidoreductase</keyword>
<evidence type="ECO:0000256" key="1">
    <source>
        <dbReference type="HAMAP-Rule" id="MF_01358"/>
    </source>
</evidence>
<accession>A0A842HHN3</accession>
<dbReference type="NCBIfam" id="NF004739">
    <property type="entry name" value="PRK06075.1"/>
    <property type="match status" value="1"/>
</dbReference>
<comment type="subunit">
    <text evidence="1">NDH-1 is composed of 14 different subunits. Subunits NuoB, C, D, E, F, and G constitute the peripheral sector of the complex.</text>
</comment>
<dbReference type="PANTHER" id="PTHR11993:SF10">
    <property type="entry name" value="NADH DEHYDROGENASE [UBIQUINONE] IRON-SULFUR PROTEIN 2, MITOCHONDRIAL"/>
    <property type="match status" value="1"/>
</dbReference>
<dbReference type="AlphaFoldDB" id="A0A842HHN3"/>
<dbReference type="GO" id="GO:0005886">
    <property type="term" value="C:plasma membrane"/>
    <property type="evidence" value="ECO:0007669"/>
    <property type="project" value="UniProtKB-SubCell"/>
</dbReference>
<dbReference type="GO" id="GO:0050136">
    <property type="term" value="F:NADH dehydrogenase (quinone) (non-electrogenic) activity"/>
    <property type="evidence" value="ECO:0007669"/>
    <property type="project" value="UniProtKB-UniRule"/>
</dbReference>
<dbReference type="GO" id="GO:0051287">
    <property type="term" value="F:NAD binding"/>
    <property type="evidence" value="ECO:0007669"/>
    <property type="project" value="InterPro"/>
</dbReference>
<keyword evidence="1" id="KW-1278">Translocase</keyword>
<evidence type="ECO:0000259" key="2">
    <source>
        <dbReference type="Pfam" id="PF00346"/>
    </source>
</evidence>
<dbReference type="NCBIfam" id="TIGR01962">
    <property type="entry name" value="NuoD"/>
    <property type="match status" value="1"/>
</dbReference>
<dbReference type="Pfam" id="PF00346">
    <property type="entry name" value="Complex1_49kDa"/>
    <property type="match status" value="1"/>
</dbReference>
<dbReference type="InterPro" id="IPR001135">
    <property type="entry name" value="NADH_Q_OxRdtase_suD"/>
</dbReference>
<dbReference type="SUPFAM" id="SSF56762">
    <property type="entry name" value="HydB/Nqo4-like"/>
    <property type="match status" value="1"/>
</dbReference>
<dbReference type="Gene3D" id="1.10.645.10">
    <property type="entry name" value="Cytochrome-c3 Hydrogenase, chain B"/>
    <property type="match status" value="1"/>
</dbReference>
<dbReference type="RefSeq" id="WP_185676768.1">
    <property type="nucleotide sequence ID" value="NZ_JACHVB010000052.1"/>
</dbReference>
<dbReference type="GO" id="GO:0048038">
    <property type="term" value="F:quinone binding"/>
    <property type="evidence" value="ECO:0007669"/>
    <property type="project" value="UniProtKB-KW"/>
</dbReference>
<keyword evidence="1" id="KW-0830">Ubiquinone</keyword>
<reference evidence="3 4" key="1">
    <citation type="submission" date="2020-07" db="EMBL/GenBank/DDBJ databases">
        <authorList>
            <person name="Feng X."/>
        </authorList>
    </citation>
    <scope>NUCLEOTIDE SEQUENCE [LARGE SCALE GENOMIC DNA]</scope>
    <source>
        <strain evidence="3 4">JCM31066</strain>
    </source>
</reference>
<comment type="similarity">
    <text evidence="1">Belongs to the complex I 49 kDa subunit family.</text>
</comment>
<organism evidence="3 4">
    <name type="scientific">Ruficoccus amylovorans</name>
    <dbReference type="NCBI Taxonomy" id="1804625"/>
    <lineage>
        <taxon>Bacteria</taxon>
        <taxon>Pseudomonadati</taxon>
        <taxon>Verrucomicrobiota</taxon>
        <taxon>Opitutia</taxon>
        <taxon>Puniceicoccales</taxon>
        <taxon>Cerasicoccaceae</taxon>
        <taxon>Ruficoccus</taxon>
    </lineage>
</organism>
<dbReference type="InterPro" id="IPR022885">
    <property type="entry name" value="NDH1_su_D/H"/>
</dbReference>
<keyword evidence="1" id="KW-0874">Quinone</keyword>
<dbReference type="Proteomes" id="UP000546464">
    <property type="component" value="Unassembled WGS sequence"/>
</dbReference>
<keyword evidence="4" id="KW-1185">Reference proteome</keyword>
<dbReference type="EC" id="7.1.1.-" evidence="1"/>
<proteinExistence type="inferred from homology"/>
<evidence type="ECO:0000313" key="4">
    <source>
        <dbReference type="Proteomes" id="UP000546464"/>
    </source>
</evidence>
<comment type="subcellular location">
    <subcellularLocation>
        <location evidence="1">Cell membrane</location>
        <topology evidence="1">Peripheral membrane protein</topology>
        <orientation evidence="1">Cytoplasmic side</orientation>
    </subcellularLocation>
</comment>
<keyword evidence="1" id="KW-0472">Membrane</keyword>
<evidence type="ECO:0000313" key="3">
    <source>
        <dbReference type="EMBL" id="MBC2595839.1"/>
    </source>
</evidence>
<comment type="function">
    <text evidence="1">NDH-1 shuttles electrons from NADH, via FMN and iron-sulfur (Fe-S) centers, to quinones in the respiratory chain. The immediate electron acceptor for the enzyme in this species is believed to be ubiquinone. Couples the redox reaction to proton translocation (for every two electrons transferred, four hydrogen ions are translocated across the cytoplasmic membrane), and thus conserves the redox energy in a proton gradient.</text>
</comment>
<gene>
    <name evidence="1" type="primary">nuoD</name>
    <name evidence="3" type="ORF">H5P28_16355</name>
</gene>
<protein>
    <recommendedName>
        <fullName evidence="1">NADH-quinone oxidoreductase subunit D</fullName>
        <ecNumber evidence="1">7.1.1.-</ecNumber>
    </recommendedName>
    <alternativeName>
        <fullName evidence="1">NADH dehydrogenase I subunit D</fullName>
    </alternativeName>
    <alternativeName>
        <fullName evidence="1">NDH-1 subunit D</fullName>
    </alternativeName>
</protein>
<keyword evidence="1" id="KW-0813">Transport</keyword>
<comment type="caution">
    <text evidence="3">The sequence shown here is derived from an EMBL/GenBank/DDBJ whole genome shotgun (WGS) entry which is preliminary data.</text>
</comment>
<dbReference type="InterPro" id="IPR029014">
    <property type="entry name" value="NiFe-Hase_large"/>
</dbReference>